<comment type="similarity">
    <text evidence="2">Belongs to the FPP/GGPP synthase family.</text>
</comment>
<dbReference type="PANTHER" id="PTHR12001:SF69">
    <property type="entry name" value="ALL TRANS-POLYPRENYL-DIPHOSPHATE SYNTHASE PDSS1"/>
    <property type="match status" value="1"/>
</dbReference>
<evidence type="ECO:0000313" key="7">
    <source>
        <dbReference type="EMBL" id="QTD52462.1"/>
    </source>
</evidence>
<evidence type="ECO:0000256" key="5">
    <source>
        <dbReference type="ARBA" id="ARBA00022842"/>
    </source>
</evidence>
<sequence length="573" mass="64399">MVATEFKMPKLITARPQRPPEADIPSTSEQRRFIKQLVRNFVEEFRPVPPMPLDELREHADVLIEQHKLPTDYRNFIAVLINNQAWEEDLARIPYNRRLLLLPKCLRTEAVCPAPFDEFGLLCKQCGQCSLQDLQEEAERLGYAVLIAEGSALVMAIIETGKIDAIVGVSCLSVLERAFPFMEAAAIPGVAIPLLQGDCLDTNVDLDWVWDVVHLTSEDTSRRLNLEALRSEVRGWFDEKVLETVMGPAQGETEQIARRWMSAHGKRWRPFLAACAYKAMQAEDTPIPAEFIKLAVGIECFHKASLIHDDIEDKDDTRYGEKTLHAVYGEAMAINVGDYLVGEGYRLIAECGAAPVALVEMLRVAAIGQKDLCIGQGREMEWMRQPSPLKPTEVLEIFSKKTSPAFEVALKLGAAYAGAEPDIGEALSRFSRALGIAYQIRDDLSDAEESEDPDDVAGLRPSVLLALAYQRAKGEDRAFLEQVWRRTPPEGDWPTRVGELYAKLEVRERTTNLFESFKEEAILSLKELKNPSLKGLLRRVLGKIFNDVEIKEWCREFETRNAAGSQARSPFTV</sequence>
<dbReference type="EMBL" id="CP071793">
    <property type="protein sequence ID" value="QTD52462.1"/>
    <property type="molecule type" value="Genomic_DNA"/>
</dbReference>
<dbReference type="Proteomes" id="UP000663929">
    <property type="component" value="Chromosome"/>
</dbReference>
<comment type="cofactor">
    <cofactor evidence="1">
        <name>Mg(2+)</name>
        <dbReference type="ChEBI" id="CHEBI:18420"/>
    </cofactor>
</comment>
<dbReference type="SUPFAM" id="SSF48576">
    <property type="entry name" value="Terpenoid synthases"/>
    <property type="match status" value="1"/>
</dbReference>
<evidence type="ECO:0000256" key="6">
    <source>
        <dbReference type="SAM" id="MobiDB-lite"/>
    </source>
</evidence>
<dbReference type="InterPro" id="IPR002829">
    <property type="entry name" value="DUF116"/>
</dbReference>
<dbReference type="GO" id="GO:0004659">
    <property type="term" value="F:prenyltransferase activity"/>
    <property type="evidence" value="ECO:0007669"/>
    <property type="project" value="InterPro"/>
</dbReference>
<dbReference type="GO" id="GO:0008299">
    <property type="term" value="P:isoprenoid biosynthetic process"/>
    <property type="evidence" value="ECO:0007669"/>
    <property type="project" value="InterPro"/>
</dbReference>
<dbReference type="AlphaFoldDB" id="A0A8A4TTV0"/>
<dbReference type="GO" id="GO:0046872">
    <property type="term" value="F:metal ion binding"/>
    <property type="evidence" value="ECO:0007669"/>
    <property type="project" value="UniProtKB-KW"/>
</dbReference>
<dbReference type="PROSITE" id="PS00444">
    <property type="entry name" value="POLYPRENYL_SYNTHASE_2"/>
    <property type="match status" value="1"/>
</dbReference>
<dbReference type="RefSeq" id="WP_237382571.1">
    <property type="nucleotide sequence ID" value="NZ_CP071793.1"/>
</dbReference>
<keyword evidence="3" id="KW-0808">Transferase</keyword>
<reference evidence="7" key="1">
    <citation type="submission" date="2021-03" db="EMBL/GenBank/DDBJ databases">
        <title>Acanthopleuribacteraceae sp. M133.</title>
        <authorList>
            <person name="Wang G."/>
        </authorList>
    </citation>
    <scope>NUCLEOTIDE SEQUENCE</scope>
    <source>
        <strain evidence="7">M133</strain>
    </source>
</reference>
<dbReference type="Pfam" id="PF01976">
    <property type="entry name" value="DUF116"/>
    <property type="match status" value="1"/>
</dbReference>
<evidence type="ECO:0000256" key="2">
    <source>
        <dbReference type="ARBA" id="ARBA00006706"/>
    </source>
</evidence>
<evidence type="ECO:0000313" key="8">
    <source>
        <dbReference type="Proteomes" id="UP000663929"/>
    </source>
</evidence>
<gene>
    <name evidence="7" type="ORF">J3U87_08320</name>
</gene>
<organism evidence="7 8">
    <name type="scientific">Sulfidibacter corallicola</name>
    <dbReference type="NCBI Taxonomy" id="2818388"/>
    <lineage>
        <taxon>Bacteria</taxon>
        <taxon>Pseudomonadati</taxon>
        <taxon>Acidobacteriota</taxon>
        <taxon>Holophagae</taxon>
        <taxon>Acanthopleuribacterales</taxon>
        <taxon>Acanthopleuribacteraceae</taxon>
        <taxon>Sulfidibacter</taxon>
    </lineage>
</organism>
<dbReference type="KEGG" id="scor:J3U87_08320"/>
<dbReference type="InterPro" id="IPR033749">
    <property type="entry name" value="Polyprenyl_synt_CS"/>
</dbReference>
<dbReference type="Gene3D" id="1.10.600.10">
    <property type="entry name" value="Farnesyl Diphosphate Synthase"/>
    <property type="match status" value="1"/>
</dbReference>
<dbReference type="PANTHER" id="PTHR12001">
    <property type="entry name" value="GERANYLGERANYL PYROPHOSPHATE SYNTHASE"/>
    <property type="match status" value="1"/>
</dbReference>
<name>A0A8A4TTV0_SULCO</name>
<feature type="region of interest" description="Disordered" evidence="6">
    <location>
        <begin position="1"/>
        <end position="27"/>
    </location>
</feature>
<dbReference type="InterPro" id="IPR000092">
    <property type="entry name" value="Polyprenyl_synt"/>
</dbReference>
<keyword evidence="8" id="KW-1185">Reference proteome</keyword>
<dbReference type="CDD" id="cd00685">
    <property type="entry name" value="Trans_IPPS_HT"/>
    <property type="match status" value="1"/>
</dbReference>
<evidence type="ECO:0000256" key="3">
    <source>
        <dbReference type="ARBA" id="ARBA00022679"/>
    </source>
</evidence>
<protein>
    <submittedName>
        <fullName evidence="7">Polyprenyl synthetase family protein</fullName>
    </submittedName>
</protein>
<dbReference type="SFLD" id="SFLDS00005">
    <property type="entry name" value="Isoprenoid_Synthase_Type_I"/>
    <property type="match status" value="1"/>
</dbReference>
<evidence type="ECO:0000256" key="1">
    <source>
        <dbReference type="ARBA" id="ARBA00001946"/>
    </source>
</evidence>
<dbReference type="Pfam" id="PF00348">
    <property type="entry name" value="polyprenyl_synt"/>
    <property type="match status" value="1"/>
</dbReference>
<proteinExistence type="inferred from homology"/>
<evidence type="ECO:0000256" key="4">
    <source>
        <dbReference type="ARBA" id="ARBA00022723"/>
    </source>
</evidence>
<keyword evidence="5" id="KW-0460">Magnesium</keyword>
<accession>A0A8A4TTV0</accession>
<keyword evidence="4" id="KW-0479">Metal-binding</keyword>
<dbReference type="InterPro" id="IPR008949">
    <property type="entry name" value="Isoprenoid_synthase_dom_sf"/>
</dbReference>